<feature type="compositionally biased region" description="Basic and acidic residues" evidence="1">
    <location>
        <begin position="269"/>
        <end position="279"/>
    </location>
</feature>
<dbReference type="CDD" id="cd01817">
    <property type="entry name" value="RBD1_RGS12_like"/>
    <property type="match status" value="1"/>
</dbReference>
<dbReference type="PROSITE" id="PS50898">
    <property type="entry name" value="RBD"/>
    <property type="match status" value="1"/>
</dbReference>
<dbReference type="Gene3D" id="3.10.20.90">
    <property type="entry name" value="Phosphatidylinositol 3-kinase Catalytic Subunit, Chain A, domain 1"/>
    <property type="match status" value="2"/>
</dbReference>
<dbReference type="SUPFAM" id="SSF54236">
    <property type="entry name" value="Ubiquitin-like"/>
    <property type="match status" value="2"/>
</dbReference>
<dbReference type="SMART" id="SM00455">
    <property type="entry name" value="RBD"/>
    <property type="match status" value="1"/>
</dbReference>
<dbReference type="InterPro" id="IPR003116">
    <property type="entry name" value="RBD_dom"/>
</dbReference>
<evidence type="ECO:0000259" key="2">
    <source>
        <dbReference type="PROSITE" id="PS50898"/>
    </source>
</evidence>
<reference evidence="3" key="1">
    <citation type="submission" date="2022-11" db="EMBL/GenBank/DDBJ databases">
        <title>Centuries of genome instability and evolution in soft-shell clam transmissible cancer (bioRxiv).</title>
        <authorList>
            <person name="Hart S.F.M."/>
            <person name="Yonemitsu M.A."/>
            <person name="Giersch R.M."/>
            <person name="Beal B.F."/>
            <person name="Arriagada G."/>
            <person name="Davis B.W."/>
            <person name="Ostrander E.A."/>
            <person name="Goff S.P."/>
            <person name="Metzger M.J."/>
        </authorList>
    </citation>
    <scope>NUCLEOTIDE SEQUENCE</scope>
    <source>
        <strain evidence="3">MELC-2E11</strain>
        <tissue evidence="3">Siphon/mantle</tissue>
    </source>
</reference>
<gene>
    <name evidence="3" type="ORF">MAR_015820</name>
</gene>
<feature type="domain" description="RBD" evidence="2">
    <location>
        <begin position="1"/>
        <end position="65"/>
    </location>
</feature>
<feature type="compositionally biased region" description="Basic residues" evidence="1">
    <location>
        <begin position="258"/>
        <end position="268"/>
    </location>
</feature>
<keyword evidence="4" id="KW-1185">Reference proteome</keyword>
<dbReference type="InterPro" id="IPR029071">
    <property type="entry name" value="Ubiquitin-like_domsf"/>
</dbReference>
<dbReference type="EMBL" id="CP111023">
    <property type="protein sequence ID" value="WAR21846.1"/>
    <property type="molecule type" value="Genomic_DNA"/>
</dbReference>
<sequence length="591" mass="65782">MPDGSTTVVGTRHGQSIHHILGKLCEKRSLSIASVDVFLLGSDKPLNLNEDISTLGSKEVTIERRVLFRMDLPNKKCIGVKAKPNRLIRDCGQSESLCLDDIVSSIDSQRVIVLLQPPTETPVKLTGDQAKRLTPKRPPLPNKFTSKFGFLGNPTNNNNNKSINNDTSSSLQDLTNEIFGSLMLDKSDSLLDHNFDELGILDPVVKSPKDWRKSCNNVFSLFCNMSYVETVDLTVCSPSRDHPDAADPGPEVTNRGVAGRKLRNKQKKHTDGIRNHDTGVTHSHNLTRADITKAKGQNEKKSEAEDLDHESSDKRASRDLMTEIDDYIESIHENFAAYTRDSAVTGSPNVRKSLGVLDTPKSAIKSSNKSFTEDEVIPDNDDADSFFRGSPPTEDFFGDSYFLEKDFKDEGLSYNYNKYLAKSRNFVTQRNKFISDSQPVSVQLTEPAKWDKIASPKNKVMTRGASAGSLETTYRSSSHLQHNNSDSSLERNYHINPINPTPKPGFQRHSRHTFLHSPITSSSDESSLSAVDTDGSVLQHCRTDHASDEVTFKLEPIPVPRINHIVYTGRNCARDVCNIVEIGFRVTDTVH</sequence>
<dbReference type="PANTHER" id="PTHR45945">
    <property type="entry name" value="REGULATOR OF G-PROTEIN SIGNALING LOCO"/>
    <property type="match status" value="1"/>
</dbReference>
<evidence type="ECO:0000313" key="4">
    <source>
        <dbReference type="Proteomes" id="UP001164746"/>
    </source>
</evidence>
<evidence type="ECO:0000313" key="3">
    <source>
        <dbReference type="EMBL" id="WAR21846.1"/>
    </source>
</evidence>
<evidence type="ECO:0000256" key="1">
    <source>
        <dbReference type="SAM" id="MobiDB-lite"/>
    </source>
</evidence>
<accession>A0ABY7FM83</accession>
<proteinExistence type="predicted"/>
<organism evidence="3 4">
    <name type="scientific">Mya arenaria</name>
    <name type="common">Soft-shell clam</name>
    <dbReference type="NCBI Taxonomy" id="6604"/>
    <lineage>
        <taxon>Eukaryota</taxon>
        <taxon>Metazoa</taxon>
        <taxon>Spiralia</taxon>
        <taxon>Lophotrochozoa</taxon>
        <taxon>Mollusca</taxon>
        <taxon>Bivalvia</taxon>
        <taxon>Autobranchia</taxon>
        <taxon>Heteroconchia</taxon>
        <taxon>Euheterodonta</taxon>
        <taxon>Imparidentia</taxon>
        <taxon>Neoheterodontei</taxon>
        <taxon>Myida</taxon>
        <taxon>Myoidea</taxon>
        <taxon>Myidae</taxon>
        <taxon>Mya</taxon>
    </lineage>
</organism>
<dbReference type="Proteomes" id="UP001164746">
    <property type="component" value="Chromosome 12"/>
</dbReference>
<protein>
    <submittedName>
        <fullName evidence="3">RGS12-like protein</fullName>
    </submittedName>
</protein>
<feature type="region of interest" description="Disordered" evidence="1">
    <location>
        <begin position="240"/>
        <end position="317"/>
    </location>
</feature>
<dbReference type="PANTHER" id="PTHR45945:SF3">
    <property type="entry name" value="REGULATOR OF G-PROTEIN SIGNALING LOCO"/>
    <property type="match status" value="1"/>
</dbReference>
<dbReference type="InterPro" id="IPR046995">
    <property type="entry name" value="RGS10/12/14-like"/>
</dbReference>
<name>A0ABY7FM83_MYAAR</name>
<feature type="compositionally biased region" description="Basic and acidic residues" evidence="1">
    <location>
        <begin position="290"/>
        <end position="317"/>
    </location>
</feature>
<dbReference type="Pfam" id="PF02196">
    <property type="entry name" value="RBD"/>
    <property type="match status" value="1"/>
</dbReference>